<reference evidence="5 6" key="1">
    <citation type="journal article" date="2019" name="Int. J. Syst. Evol. Microbiol.">
        <title>The Global Catalogue of Microorganisms (GCM) 10K type strain sequencing project: providing services to taxonomists for standard genome sequencing and annotation.</title>
        <authorList>
            <consortium name="The Broad Institute Genomics Platform"/>
            <consortium name="The Broad Institute Genome Sequencing Center for Infectious Disease"/>
            <person name="Wu L."/>
            <person name="Ma J."/>
        </authorList>
    </citation>
    <scope>NUCLEOTIDE SEQUENCE [LARGE SCALE GENOMIC DNA]</scope>
    <source>
        <strain evidence="5 6">JCM 14900</strain>
    </source>
</reference>
<accession>A0ABN2P6C7</accession>
<evidence type="ECO:0000256" key="4">
    <source>
        <dbReference type="SAM" id="MobiDB-lite"/>
    </source>
</evidence>
<dbReference type="CDD" id="cd04496">
    <property type="entry name" value="SSB_OBF"/>
    <property type="match status" value="1"/>
</dbReference>
<evidence type="ECO:0000313" key="6">
    <source>
        <dbReference type="Proteomes" id="UP001501343"/>
    </source>
</evidence>
<dbReference type="Pfam" id="PF00436">
    <property type="entry name" value="SSB"/>
    <property type="match status" value="1"/>
</dbReference>
<evidence type="ECO:0000256" key="3">
    <source>
        <dbReference type="RuleBase" id="RU000524"/>
    </source>
</evidence>
<gene>
    <name evidence="5" type="ORF">GCM10009775_02340</name>
</gene>
<organism evidence="5 6">
    <name type="scientific">Microbacterium aoyamense</name>
    <dbReference type="NCBI Taxonomy" id="344166"/>
    <lineage>
        <taxon>Bacteria</taxon>
        <taxon>Bacillati</taxon>
        <taxon>Actinomycetota</taxon>
        <taxon>Actinomycetes</taxon>
        <taxon>Micrococcales</taxon>
        <taxon>Microbacteriaceae</taxon>
        <taxon>Microbacterium</taxon>
    </lineage>
</organism>
<keyword evidence="6" id="KW-1185">Reference proteome</keyword>
<keyword evidence="1 2" id="KW-0238">DNA-binding</keyword>
<evidence type="ECO:0000256" key="1">
    <source>
        <dbReference type="ARBA" id="ARBA00023125"/>
    </source>
</evidence>
<comment type="caution">
    <text evidence="5">The sequence shown here is derived from an EMBL/GenBank/DDBJ whole genome shotgun (WGS) entry which is preliminary data.</text>
</comment>
<dbReference type="InterPro" id="IPR011344">
    <property type="entry name" value="ssDNA-bd"/>
</dbReference>
<sequence length="168" mass="18040">MSDTITITGNVATVPEFKRSGAGLPIATFRVASSQRKYDRGTGTWMETGTNWFQVSAFRGLAEHAFESLRKGDRVIVSGRLRVRQWDNGTKQGTSVDIEADAVGHDLLWGTSVFTKTGGAQPASWPTDGDRVESDGVESTANPAAEWHVAAAPDDARELALATADTPF</sequence>
<dbReference type="PANTHER" id="PTHR10302">
    <property type="entry name" value="SINGLE-STRANDED DNA-BINDING PROTEIN"/>
    <property type="match status" value="1"/>
</dbReference>
<dbReference type="GO" id="GO:0003677">
    <property type="term" value="F:DNA binding"/>
    <property type="evidence" value="ECO:0007669"/>
    <property type="project" value="UniProtKB-KW"/>
</dbReference>
<evidence type="ECO:0000256" key="2">
    <source>
        <dbReference type="PROSITE-ProRule" id="PRU00252"/>
    </source>
</evidence>
<dbReference type="Gene3D" id="2.40.50.140">
    <property type="entry name" value="Nucleic acid-binding proteins"/>
    <property type="match status" value="1"/>
</dbReference>
<dbReference type="EMBL" id="BAAAOF010000001">
    <property type="protein sequence ID" value="GAA1913244.1"/>
    <property type="molecule type" value="Genomic_DNA"/>
</dbReference>
<dbReference type="RefSeq" id="WP_248149338.1">
    <property type="nucleotide sequence ID" value="NZ_BAAAOF010000001.1"/>
</dbReference>
<dbReference type="InterPro" id="IPR012340">
    <property type="entry name" value="NA-bd_OB-fold"/>
</dbReference>
<proteinExistence type="predicted"/>
<dbReference type="PROSITE" id="PS50935">
    <property type="entry name" value="SSB"/>
    <property type="match status" value="1"/>
</dbReference>
<dbReference type="InterPro" id="IPR000424">
    <property type="entry name" value="Primosome_PriB/ssb"/>
</dbReference>
<protein>
    <recommendedName>
        <fullName evidence="3">Single-stranded DNA-binding protein</fullName>
    </recommendedName>
</protein>
<evidence type="ECO:0000313" key="5">
    <source>
        <dbReference type="EMBL" id="GAA1913244.1"/>
    </source>
</evidence>
<feature type="region of interest" description="Disordered" evidence="4">
    <location>
        <begin position="118"/>
        <end position="140"/>
    </location>
</feature>
<dbReference type="SUPFAM" id="SSF50249">
    <property type="entry name" value="Nucleic acid-binding proteins"/>
    <property type="match status" value="1"/>
</dbReference>
<name>A0ABN2P6C7_9MICO</name>
<dbReference type="PANTHER" id="PTHR10302:SF0">
    <property type="entry name" value="SINGLE-STRANDED DNA-BINDING PROTEIN, MITOCHONDRIAL"/>
    <property type="match status" value="1"/>
</dbReference>
<dbReference type="Proteomes" id="UP001501343">
    <property type="component" value="Unassembled WGS sequence"/>
</dbReference>
<dbReference type="NCBIfam" id="TIGR00621">
    <property type="entry name" value="ssb"/>
    <property type="match status" value="1"/>
</dbReference>